<evidence type="ECO:0000313" key="2">
    <source>
        <dbReference type="Proteomes" id="UP000676565"/>
    </source>
</evidence>
<comment type="caution">
    <text evidence="1">The sequence shown here is derived from an EMBL/GenBank/DDBJ whole genome shotgun (WGS) entry which is preliminary data.</text>
</comment>
<dbReference type="EMBL" id="JAGKQQ010000001">
    <property type="protein sequence ID" value="MBP3954842.1"/>
    <property type="molecule type" value="Genomic_DNA"/>
</dbReference>
<accession>A0ABS5BMB6</accession>
<dbReference type="Proteomes" id="UP000676565">
    <property type="component" value="Unassembled WGS sequence"/>
</dbReference>
<dbReference type="RefSeq" id="WP_210652953.1">
    <property type="nucleotide sequence ID" value="NZ_JAGKQQ010000001.1"/>
</dbReference>
<name>A0ABS5BMB6_9BACT</name>
<gene>
    <name evidence="1" type="ORF">J8F10_06040</name>
</gene>
<organism evidence="1 2">
    <name type="scientific">Gemmata palustris</name>
    <dbReference type="NCBI Taxonomy" id="2822762"/>
    <lineage>
        <taxon>Bacteria</taxon>
        <taxon>Pseudomonadati</taxon>
        <taxon>Planctomycetota</taxon>
        <taxon>Planctomycetia</taxon>
        <taxon>Gemmatales</taxon>
        <taxon>Gemmataceae</taxon>
        <taxon>Gemmata</taxon>
    </lineage>
</organism>
<reference evidence="1 2" key="1">
    <citation type="submission" date="2021-04" db="EMBL/GenBank/DDBJ databases">
        <authorList>
            <person name="Ivanova A."/>
        </authorList>
    </citation>
    <scope>NUCLEOTIDE SEQUENCE [LARGE SCALE GENOMIC DNA]</scope>
    <source>
        <strain evidence="1 2">G18</strain>
    </source>
</reference>
<sequence length="56" mass="6074">MSEDYVSELDLKELGVDPALVRIWCPWAIALVGHGGIRCWSCADLAPLFGAEGGER</sequence>
<proteinExistence type="predicted"/>
<keyword evidence="2" id="KW-1185">Reference proteome</keyword>
<protein>
    <submittedName>
        <fullName evidence="1">Uncharacterized protein</fullName>
    </submittedName>
</protein>
<evidence type="ECO:0000313" key="1">
    <source>
        <dbReference type="EMBL" id="MBP3954842.1"/>
    </source>
</evidence>